<protein>
    <submittedName>
        <fullName evidence="3">Relaxase/mobilization nuclease domain-containing protein</fullName>
    </submittedName>
</protein>
<sequence length="430" mass="47907">MVAILSPSKSIRNSFCYNENKVKEGVATLIHAENYPKNLADMTENMRLEMLQKLAAQNPNAKVNSMHVTLNFDPLEQFSTEKMVEIACVYMDKVGFGNQPYLVYQHFDAGHPHLHLVTTNVEAGGTLIDLHHLGIRKSEPARKKIEIDFGLVKAEDQPKHDYKLKPACSAKVIYGRTDSRRAIHNVLTALLDSYNYGSLNELNALLGQYNVRADEGSEGSRVFKNGGLLYRILDECGNPVGVPIKASAFYNKPTLKNLEKKFLKGAVTKQQYKTRVKNTIDLALRKPGMDSLNKLMDALQSSGIHTVLRQNKDGIIYGITYVDHKSKSIFNGREIGTNYSAKGILDRFLPKQIPAPSLLNGKEKPLPTNPANVPNPPAEKGFGVSSSTPSQDNPASLLQELMEPEHGVDYIPYHLSGKKKKKKKRKINNN</sequence>
<organism evidence="3 4">
    <name type="scientific">Candidatus Pedobacter colombiensis</name>
    <dbReference type="NCBI Taxonomy" id="3121371"/>
    <lineage>
        <taxon>Bacteria</taxon>
        <taxon>Pseudomonadati</taxon>
        <taxon>Bacteroidota</taxon>
        <taxon>Sphingobacteriia</taxon>
        <taxon>Sphingobacteriales</taxon>
        <taxon>Sphingobacteriaceae</taxon>
        <taxon>Pedobacter</taxon>
    </lineage>
</organism>
<feature type="compositionally biased region" description="Polar residues" evidence="1">
    <location>
        <begin position="384"/>
        <end position="396"/>
    </location>
</feature>
<dbReference type="Pfam" id="PF03432">
    <property type="entry name" value="Relaxase"/>
    <property type="match status" value="1"/>
</dbReference>
<feature type="domain" description="MobA/VirD2-like nuclease" evidence="2">
    <location>
        <begin position="17"/>
        <end position="151"/>
    </location>
</feature>
<accession>A0AAJ5W6M0</accession>
<gene>
    <name evidence="3" type="ORF">P0Y49_14220</name>
</gene>
<proteinExistence type="predicted"/>
<evidence type="ECO:0000313" key="3">
    <source>
        <dbReference type="EMBL" id="WEK17954.1"/>
    </source>
</evidence>
<dbReference type="EMBL" id="CP119313">
    <property type="protein sequence ID" value="WEK17954.1"/>
    <property type="molecule type" value="Genomic_DNA"/>
</dbReference>
<dbReference type="AlphaFoldDB" id="A0AAJ5W6M0"/>
<dbReference type="Proteomes" id="UP001214530">
    <property type="component" value="Chromosome"/>
</dbReference>
<evidence type="ECO:0000313" key="4">
    <source>
        <dbReference type="Proteomes" id="UP001214530"/>
    </source>
</evidence>
<reference evidence="3" key="1">
    <citation type="submission" date="2023-03" db="EMBL/GenBank/DDBJ databases">
        <title>Andean soil-derived lignocellulolytic bacterial consortium as a source of novel taxa and putative plastic-active enzymes.</title>
        <authorList>
            <person name="Diaz-Garcia L."/>
            <person name="Chuvochina M."/>
            <person name="Feuerriegel G."/>
            <person name="Bunk B."/>
            <person name="Sproer C."/>
            <person name="Streit W.R."/>
            <person name="Rodriguez L.M."/>
            <person name="Overmann J."/>
            <person name="Jimenez D.J."/>
        </authorList>
    </citation>
    <scope>NUCLEOTIDE SEQUENCE</scope>
    <source>
        <strain evidence="3">MAG 3858</strain>
    </source>
</reference>
<feature type="compositionally biased region" description="Basic residues" evidence="1">
    <location>
        <begin position="416"/>
        <end position="430"/>
    </location>
</feature>
<evidence type="ECO:0000259" key="2">
    <source>
        <dbReference type="Pfam" id="PF03432"/>
    </source>
</evidence>
<name>A0AAJ5W6M0_9SPHI</name>
<dbReference type="InterPro" id="IPR005094">
    <property type="entry name" value="Endonuclease_MobA/VirD2"/>
</dbReference>
<feature type="region of interest" description="Disordered" evidence="1">
    <location>
        <begin position="356"/>
        <end position="430"/>
    </location>
</feature>
<evidence type="ECO:0000256" key="1">
    <source>
        <dbReference type="SAM" id="MobiDB-lite"/>
    </source>
</evidence>